<evidence type="ECO:0000313" key="3">
    <source>
        <dbReference type="EMBL" id="VDD45119.1"/>
    </source>
</evidence>
<feature type="domain" description="FKB95-like N-terminal Kelch" evidence="2">
    <location>
        <begin position="223"/>
        <end position="346"/>
    </location>
</feature>
<dbReference type="InterPro" id="IPR057499">
    <property type="entry name" value="Kelch_FKB95"/>
</dbReference>
<dbReference type="InterPro" id="IPR015915">
    <property type="entry name" value="Kelch-typ_b-propeller"/>
</dbReference>
<evidence type="ECO:0000259" key="1">
    <source>
        <dbReference type="Pfam" id="PF00646"/>
    </source>
</evidence>
<reference evidence="3" key="1">
    <citation type="submission" date="2018-11" db="EMBL/GenBank/DDBJ databases">
        <authorList>
            <consortium name="Genoscope - CEA"/>
            <person name="William W."/>
        </authorList>
    </citation>
    <scope>NUCLEOTIDE SEQUENCE</scope>
</reference>
<dbReference type="SMR" id="A0A3P6FRK5"/>
<dbReference type="Pfam" id="PF00646">
    <property type="entry name" value="F-box"/>
    <property type="match status" value="1"/>
</dbReference>
<dbReference type="InterPro" id="IPR050354">
    <property type="entry name" value="F-box/kelch-repeat_ARATH"/>
</dbReference>
<dbReference type="PANTHER" id="PTHR24414:SF82">
    <property type="entry name" value="GALACTOSE OXIDASE_KELCH REPEAT SUPERFAMILY PROTEIN"/>
    <property type="match status" value="1"/>
</dbReference>
<dbReference type="PANTHER" id="PTHR24414">
    <property type="entry name" value="F-BOX/KELCH-REPEAT PROTEIN SKIP4"/>
    <property type="match status" value="1"/>
</dbReference>
<dbReference type="SUPFAM" id="SSF117281">
    <property type="entry name" value="Kelch motif"/>
    <property type="match status" value="1"/>
</dbReference>
<proteinExistence type="predicted"/>
<evidence type="ECO:0008006" key="4">
    <source>
        <dbReference type="Google" id="ProtNLM"/>
    </source>
</evidence>
<accession>A0A3P6FRK5</accession>
<evidence type="ECO:0000259" key="2">
    <source>
        <dbReference type="Pfam" id="PF25210"/>
    </source>
</evidence>
<feature type="domain" description="FKB95-like N-terminal Kelch" evidence="2">
    <location>
        <begin position="101"/>
        <end position="206"/>
    </location>
</feature>
<dbReference type="Pfam" id="PF25210">
    <property type="entry name" value="Kelch_FKB95"/>
    <property type="match status" value="2"/>
</dbReference>
<dbReference type="InterPro" id="IPR001810">
    <property type="entry name" value="F-box_dom"/>
</dbReference>
<dbReference type="AlphaFoldDB" id="A0A3P6FRK5"/>
<organism evidence="3">
    <name type="scientific">Brassica oleracea</name>
    <name type="common">Wild cabbage</name>
    <dbReference type="NCBI Taxonomy" id="3712"/>
    <lineage>
        <taxon>Eukaryota</taxon>
        <taxon>Viridiplantae</taxon>
        <taxon>Streptophyta</taxon>
        <taxon>Embryophyta</taxon>
        <taxon>Tracheophyta</taxon>
        <taxon>Spermatophyta</taxon>
        <taxon>Magnoliopsida</taxon>
        <taxon>eudicotyledons</taxon>
        <taxon>Gunneridae</taxon>
        <taxon>Pentapetalae</taxon>
        <taxon>rosids</taxon>
        <taxon>malvids</taxon>
        <taxon>Brassicales</taxon>
        <taxon>Brassicaceae</taxon>
        <taxon>Brassiceae</taxon>
        <taxon>Brassica</taxon>
    </lineage>
</organism>
<dbReference type="EMBL" id="LR031877">
    <property type="protein sequence ID" value="VDD45119.1"/>
    <property type="molecule type" value="Genomic_DNA"/>
</dbReference>
<protein>
    <recommendedName>
        <fullName evidence="4">F-box domain-containing protein</fullName>
    </recommendedName>
</protein>
<sequence length="364" mass="42211">MSTSLTNLSTATDSNESSPLLATATSFKESLPLNQTYLPDDLLLNFFVRVSVLYYPILSIVSKRFRCLLASLALYQTRKLLNRTESCIYVCLQYGTEESRWFTLCRRPTQVPRFPNPKPQWFSPCFRPFRKEERKSGDNLLISVTTSNFSPCGNFLWNLSTVGSNIYLIGGYIGYKPTSRVFCMDCRSHIWQEAPSMLIARTVPRRYAVNIYLKEEPSKETFIFLETGTCMVYKPKENRWAAVGWEINYIGTAICVIDNVMYCYRRNKVIEWYDDKENCWKILKGLEELPKLPSGVTLVNYGGRIAVSWDTRTCFKMMIWCAEITLEKRLNEHEIYGKVEWCDVVLTVPRSLRLHKKLIVVISV</sequence>
<name>A0A3P6FRK5_BRAOL</name>
<dbReference type="Gene3D" id="2.120.10.80">
    <property type="entry name" value="Kelch-type beta propeller"/>
    <property type="match status" value="1"/>
</dbReference>
<feature type="domain" description="F-box" evidence="1">
    <location>
        <begin position="38"/>
        <end position="75"/>
    </location>
</feature>
<gene>
    <name evidence="3" type="ORF">BOLC5T32666H</name>
</gene>